<dbReference type="GO" id="GO:0000462">
    <property type="term" value="P:maturation of SSU-rRNA from tricistronic rRNA transcript (SSU-rRNA, 5.8S rRNA, LSU-rRNA)"/>
    <property type="evidence" value="ECO:0007669"/>
    <property type="project" value="InterPro"/>
</dbReference>
<dbReference type="AlphaFoldDB" id="A0A830HWI9"/>
<keyword evidence="3" id="KW-0539">Nucleus</keyword>
<comment type="caution">
    <text evidence="5">The sequence shown here is derived from an EMBL/GenBank/DDBJ whole genome shotgun (WGS) entry which is preliminary data.</text>
</comment>
<feature type="compositionally biased region" description="Low complexity" evidence="4">
    <location>
        <begin position="16"/>
        <end position="27"/>
    </location>
</feature>
<evidence type="ECO:0000313" key="5">
    <source>
        <dbReference type="EMBL" id="GHP10150.1"/>
    </source>
</evidence>
<protein>
    <recommendedName>
        <fullName evidence="7">Ribosome biogenesis protein SLX9</fullName>
    </recommendedName>
</protein>
<feature type="region of interest" description="Disordered" evidence="4">
    <location>
        <begin position="1"/>
        <end position="56"/>
    </location>
</feature>
<dbReference type="GO" id="GO:0005730">
    <property type="term" value="C:nucleolus"/>
    <property type="evidence" value="ECO:0007669"/>
    <property type="project" value="UniProtKB-SubCell"/>
</dbReference>
<dbReference type="Proteomes" id="UP000660262">
    <property type="component" value="Unassembled WGS sequence"/>
</dbReference>
<feature type="compositionally biased region" description="Basic residues" evidence="4">
    <location>
        <begin position="184"/>
        <end position="204"/>
    </location>
</feature>
<organism evidence="5 6">
    <name type="scientific">Pycnococcus provasolii</name>
    <dbReference type="NCBI Taxonomy" id="41880"/>
    <lineage>
        <taxon>Eukaryota</taxon>
        <taxon>Viridiplantae</taxon>
        <taxon>Chlorophyta</taxon>
        <taxon>Pseudoscourfieldiophyceae</taxon>
        <taxon>Pseudoscourfieldiales</taxon>
        <taxon>Pycnococcaceae</taxon>
        <taxon>Pycnococcus</taxon>
    </lineage>
</organism>
<feature type="compositionally biased region" description="Basic and acidic residues" evidence="4">
    <location>
        <begin position="29"/>
        <end position="42"/>
    </location>
</feature>
<dbReference type="PANTHER" id="PTHR31109">
    <property type="entry name" value="PROTEIN FAM207A"/>
    <property type="match status" value="1"/>
</dbReference>
<evidence type="ECO:0000256" key="1">
    <source>
        <dbReference type="ARBA" id="ARBA00004604"/>
    </source>
</evidence>
<feature type="region of interest" description="Disordered" evidence="4">
    <location>
        <begin position="173"/>
        <end position="204"/>
    </location>
</feature>
<accession>A0A830HWI9</accession>
<dbReference type="Pfam" id="PF15341">
    <property type="entry name" value="SLX9"/>
    <property type="match status" value="1"/>
</dbReference>
<dbReference type="EMBL" id="BNJQ01000028">
    <property type="protein sequence ID" value="GHP10150.1"/>
    <property type="molecule type" value="Genomic_DNA"/>
</dbReference>
<comment type="similarity">
    <text evidence="2">Belongs to the SLX9 family.</text>
</comment>
<evidence type="ECO:0008006" key="7">
    <source>
        <dbReference type="Google" id="ProtNLM"/>
    </source>
</evidence>
<keyword evidence="6" id="KW-1185">Reference proteome</keyword>
<evidence type="ECO:0000256" key="2">
    <source>
        <dbReference type="ARBA" id="ARBA00011022"/>
    </source>
</evidence>
<evidence type="ECO:0000313" key="6">
    <source>
        <dbReference type="Proteomes" id="UP000660262"/>
    </source>
</evidence>
<comment type="subcellular location">
    <subcellularLocation>
        <location evidence="1">Nucleus</location>
        <location evidence="1">Nucleolus</location>
    </subcellularLocation>
</comment>
<dbReference type="GO" id="GO:0030686">
    <property type="term" value="C:90S preribosome"/>
    <property type="evidence" value="ECO:0007669"/>
    <property type="project" value="InterPro"/>
</dbReference>
<dbReference type="GO" id="GO:0030688">
    <property type="term" value="C:preribosome, small subunit precursor"/>
    <property type="evidence" value="ECO:0007669"/>
    <property type="project" value="InterPro"/>
</dbReference>
<evidence type="ECO:0000256" key="4">
    <source>
        <dbReference type="SAM" id="MobiDB-lite"/>
    </source>
</evidence>
<proteinExistence type="inferred from homology"/>
<evidence type="ECO:0000256" key="3">
    <source>
        <dbReference type="ARBA" id="ARBA00023242"/>
    </source>
</evidence>
<dbReference type="PANTHER" id="PTHR31109:SF2">
    <property type="entry name" value="RIBOSOME BIOGENESIS PROTEIN SLX9 HOMOLOG"/>
    <property type="match status" value="1"/>
</dbReference>
<gene>
    <name evidence="5" type="ORF">PPROV_000888200</name>
</gene>
<sequence>MAKTSFSGARHRLKARAAAAATHTTGGKSDGDGGRHSEHSEHATPSSGNDGPLPAAHVSRKLDRKLSFLKKVASSSKIAKKSSAQARGRHSALNDYAVDLLAQLEGADGGDQSTSRKMQARKLASPVRRSASRQALCRDERARMAAVAAHPAYIADPLGAIAQHLVATTTEPLLPPSSAALKSNKLHKKSQVSKTTTRNKKHGR</sequence>
<name>A0A830HWI9_9CHLO</name>
<dbReference type="InterPro" id="IPR028160">
    <property type="entry name" value="Slx9-like"/>
</dbReference>
<feature type="region of interest" description="Disordered" evidence="4">
    <location>
        <begin position="107"/>
        <end position="132"/>
    </location>
</feature>
<reference evidence="5" key="1">
    <citation type="submission" date="2020-10" db="EMBL/GenBank/DDBJ databases">
        <title>Unveiling of a novel bifunctional photoreceptor, Dualchrome1, isolated from a cosmopolitan green alga.</title>
        <authorList>
            <person name="Suzuki S."/>
            <person name="Kawachi M."/>
        </authorList>
    </citation>
    <scope>NUCLEOTIDE SEQUENCE</scope>
    <source>
        <strain evidence="5">NIES 2893</strain>
    </source>
</reference>